<evidence type="ECO:0000313" key="3">
    <source>
        <dbReference type="Proteomes" id="UP000032633"/>
    </source>
</evidence>
<keyword evidence="1" id="KW-0472">Membrane</keyword>
<dbReference type="PATRIC" id="fig|1126833.4.peg.2557"/>
<reference evidence="3" key="2">
    <citation type="submission" date="2015-03" db="EMBL/GenBank/DDBJ databases">
        <title>Genome sequence of Paenibacillus beijingensis strain DSM 24997T.</title>
        <authorList>
            <person name="Kwak Y."/>
            <person name="Shin J.-H."/>
        </authorList>
    </citation>
    <scope>NUCLEOTIDE SEQUENCE [LARGE SCALE GENOMIC DNA]</scope>
    <source>
        <strain evidence="3">DSM 24997</strain>
    </source>
</reference>
<organism evidence="2 3">
    <name type="scientific">Paenibacillus beijingensis</name>
    <dbReference type="NCBI Taxonomy" id="1126833"/>
    <lineage>
        <taxon>Bacteria</taxon>
        <taxon>Bacillati</taxon>
        <taxon>Bacillota</taxon>
        <taxon>Bacilli</taxon>
        <taxon>Bacillales</taxon>
        <taxon>Paenibacillaceae</taxon>
        <taxon>Paenibacillus</taxon>
    </lineage>
</organism>
<dbReference type="OrthoDB" id="2440830at2"/>
<evidence type="ECO:0000313" key="2">
    <source>
        <dbReference type="EMBL" id="AJY75118.1"/>
    </source>
</evidence>
<dbReference type="Proteomes" id="UP000032633">
    <property type="component" value="Chromosome"/>
</dbReference>
<keyword evidence="3" id="KW-1185">Reference proteome</keyword>
<proteinExistence type="predicted"/>
<dbReference type="EMBL" id="CP011058">
    <property type="protein sequence ID" value="AJY75118.1"/>
    <property type="molecule type" value="Genomic_DNA"/>
</dbReference>
<reference evidence="2 3" key="1">
    <citation type="journal article" date="2015" name="J. Biotechnol.">
        <title>Complete genome sequence of Paenibacillus beijingensis 7188(T) (=DSM 24997(T)), a novel rhizobacterium from jujube garden soil.</title>
        <authorList>
            <person name="Kwak Y."/>
            <person name="Shin J.H."/>
        </authorList>
    </citation>
    <scope>NUCLEOTIDE SEQUENCE [LARGE SCALE GENOMIC DNA]</scope>
    <source>
        <strain evidence="2 3">DSM 24997</strain>
    </source>
</reference>
<accession>A0A0D5NJN2</accession>
<dbReference type="RefSeq" id="WP_045670551.1">
    <property type="nucleotide sequence ID" value="NZ_CP011058.1"/>
</dbReference>
<keyword evidence="1" id="KW-0812">Transmembrane</keyword>
<evidence type="ECO:0000256" key="1">
    <source>
        <dbReference type="SAM" id="Phobius"/>
    </source>
</evidence>
<name>A0A0D5NJN2_9BACL</name>
<sequence length="77" mass="8333">MWFAAAITLFAVMIAIAEVPLLVKNGLKKELWVFLITLLLGTGLSIAEGLRLQIPNPLDAAAFVLKPFSKLLSGILK</sequence>
<dbReference type="STRING" id="1126833.VN24_11690"/>
<gene>
    <name evidence="2" type="ORF">VN24_11690</name>
</gene>
<keyword evidence="1" id="KW-1133">Transmembrane helix</keyword>
<dbReference type="KEGG" id="pbj:VN24_11690"/>
<dbReference type="AlphaFoldDB" id="A0A0D5NJN2"/>
<evidence type="ECO:0008006" key="4">
    <source>
        <dbReference type="Google" id="ProtNLM"/>
    </source>
</evidence>
<protein>
    <recommendedName>
        <fullName evidence="4">Holin</fullName>
    </recommendedName>
</protein>
<feature type="transmembrane region" description="Helical" evidence="1">
    <location>
        <begin position="33"/>
        <end position="50"/>
    </location>
</feature>
<dbReference type="HOGENOM" id="CLU_194269_0_2_9"/>